<dbReference type="Proteomes" id="UP001501126">
    <property type="component" value="Unassembled WGS sequence"/>
</dbReference>
<protein>
    <recommendedName>
        <fullName evidence="3">Outer membrane protein beta-barrel domain-containing protein</fullName>
    </recommendedName>
</protein>
<sequence length="219" mass="24635">MKSVQSIFLLVGVVSLGARAQQNDGRGLGVDSVTRDPTWNSITQSTTDSTSSKRNRQLYHGLSVELLGPAFMSSVGYNLEYEINQRLLLQFDFRAAGHVGYFTRGWSIGPSLNQSVVLFGKNPKLKLGLSEGIVFNMPSINGRFNSWVPWDRPPRMMYYFSANIGCEITVVKGLFYITPEVNFSLLNKMGYTVDDNMNIIEITRLHFLPSCGIDFKFRL</sequence>
<comment type="caution">
    <text evidence="1">The sequence shown here is derived from an EMBL/GenBank/DDBJ whole genome shotgun (WGS) entry which is preliminary data.</text>
</comment>
<reference evidence="2" key="1">
    <citation type="journal article" date="2019" name="Int. J. Syst. Evol. Microbiol.">
        <title>The Global Catalogue of Microorganisms (GCM) 10K type strain sequencing project: providing services to taxonomists for standard genome sequencing and annotation.</title>
        <authorList>
            <consortium name="The Broad Institute Genomics Platform"/>
            <consortium name="The Broad Institute Genome Sequencing Center for Infectious Disease"/>
            <person name="Wu L."/>
            <person name="Ma J."/>
        </authorList>
    </citation>
    <scope>NUCLEOTIDE SEQUENCE [LARGE SCALE GENOMIC DNA]</scope>
    <source>
        <strain evidence="2">JCM 16083</strain>
    </source>
</reference>
<gene>
    <name evidence="1" type="ORF">GCM10009118_04800</name>
</gene>
<accession>A0ABP3Y070</accession>
<proteinExistence type="predicted"/>
<evidence type="ECO:0000313" key="1">
    <source>
        <dbReference type="EMBL" id="GAA0874072.1"/>
    </source>
</evidence>
<evidence type="ECO:0000313" key="2">
    <source>
        <dbReference type="Proteomes" id="UP001501126"/>
    </source>
</evidence>
<dbReference type="EMBL" id="BAAAFH010000003">
    <property type="protein sequence ID" value="GAA0874072.1"/>
    <property type="molecule type" value="Genomic_DNA"/>
</dbReference>
<evidence type="ECO:0008006" key="3">
    <source>
        <dbReference type="Google" id="ProtNLM"/>
    </source>
</evidence>
<name>A0ABP3Y070_9FLAO</name>
<keyword evidence="2" id="KW-1185">Reference proteome</keyword>
<organism evidence="1 2">
    <name type="scientific">Wandonia haliotis</name>
    <dbReference type="NCBI Taxonomy" id="574963"/>
    <lineage>
        <taxon>Bacteria</taxon>
        <taxon>Pseudomonadati</taxon>
        <taxon>Bacteroidota</taxon>
        <taxon>Flavobacteriia</taxon>
        <taxon>Flavobacteriales</taxon>
        <taxon>Crocinitomicaceae</taxon>
        <taxon>Wandonia</taxon>
    </lineage>
</organism>
<dbReference type="RefSeq" id="WP_343784750.1">
    <property type="nucleotide sequence ID" value="NZ_BAAAFH010000003.1"/>
</dbReference>